<dbReference type="AlphaFoldDB" id="A0A2A9P533"/>
<accession>A0A2A9P533</accession>
<comment type="caution">
    <text evidence="1">The sequence shown here is derived from an EMBL/GenBank/DDBJ whole genome shotgun (WGS) entry which is preliminary data.</text>
</comment>
<reference evidence="1 2" key="1">
    <citation type="journal article" date="2015" name="BMC Genomics">
        <title>Gene expression during zombie ant biting behavior reflects the complexity underlying fungal parasitic behavioral manipulation.</title>
        <authorList>
            <person name="de Bekker C."/>
            <person name="Ohm R.A."/>
            <person name="Loreto R.G."/>
            <person name="Sebastian A."/>
            <person name="Albert I."/>
            <person name="Merrow M."/>
            <person name="Brachmann A."/>
            <person name="Hughes D.P."/>
        </authorList>
    </citation>
    <scope>NUCLEOTIDE SEQUENCE [LARGE SCALE GENOMIC DNA]</scope>
    <source>
        <strain evidence="1 2">SC16a</strain>
    </source>
</reference>
<reference evidence="1 2" key="2">
    <citation type="journal article" date="2017" name="Sci. Rep.">
        <title>Ant-infecting Ophiocordyceps genomes reveal a high diversity of potential behavioral manipulation genes and a possible major role for enterotoxins.</title>
        <authorList>
            <person name="de Bekker C."/>
            <person name="Ohm R.A."/>
            <person name="Evans H.C."/>
            <person name="Brachmann A."/>
            <person name="Hughes D.P."/>
        </authorList>
    </citation>
    <scope>NUCLEOTIDE SEQUENCE [LARGE SCALE GENOMIC DNA]</scope>
    <source>
        <strain evidence="1 2">SC16a</strain>
    </source>
</reference>
<keyword evidence="2" id="KW-1185">Reference proteome</keyword>
<proteinExistence type="predicted"/>
<dbReference type="Proteomes" id="UP000037136">
    <property type="component" value="Unassembled WGS sequence"/>
</dbReference>
<sequence length="313" mass="36208">MTPERAREARSAVTVNEDRKDWRDRIFCCQRPAHRLCLLRFRQDGILLPFGASRDDFTEPNPALFLTDYWPLLDDADPSTGWYSKDIAETSSGPASADFYGKLYFLVRATIQSFIRRMAGGQVSFRLLNWDVAELIERIKGETFSRIEISNLADTSWLGIHRTLFYAMPMLQPVAYNRHATLITLFMNAVEDTLTSQDKVQKVDNASSARLRSYIKEGRLEKSPNVEVMKTAMGLDIVSQYDDTFDRYTRLHNFSQAAFLIGAVIKENPTIIEKWPYRLKLRPGQPKAQQEFERVLASWAIGKERYMEWRRAT</sequence>
<name>A0A2A9P533_OPHUN</name>
<organism evidence="1 2">
    <name type="scientific">Ophiocordyceps unilateralis</name>
    <name type="common">Zombie-ant fungus</name>
    <name type="synonym">Torrubia unilateralis</name>
    <dbReference type="NCBI Taxonomy" id="268505"/>
    <lineage>
        <taxon>Eukaryota</taxon>
        <taxon>Fungi</taxon>
        <taxon>Dikarya</taxon>
        <taxon>Ascomycota</taxon>
        <taxon>Pezizomycotina</taxon>
        <taxon>Sordariomycetes</taxon>
        <taxon>Hypocreomycetidae</taxon>
        <taxon>Hypocreales</taxon>
        <taxon>Ophiocordycipitaceae</taxon>
        <taxon>Ophiocordyceps</taxon>
    </lineage>
</organism>
<dbReference type="OrthoDB" id="5282002at2759"/>
<dbReference type="EMBL" id="LAZP02000572">
    <property type="protein sequence ID" value="PFH56468.1"/>
    <property type="molecule type" value="Genomic_DNA"/>
</dbReference>
<dbReference type="STRING" id="268505.A0A2A9P533"/>
<evidence type="ECO:0000313" key="2">
    <source>
        <dbReference type="Proteomes" id="UP000037136"/>
    </source>
</evidence>
<protein>
    <submittedName>
        <fullName evidence="1">Uncharacterized protein</fullName>
    </submittedName>
</protein>
<gene>
    <name evidence="1" type="ORF">XA68_16469</name>
</gene>
<evidence type="ECO:0000313" key="1">
    <source>
        <dbReference type="EMBL" id="PFH56468.1"/>
    </source>
</evidence>